<dbReference type="STRING" id="52.CMC5_062780"/>
<proteinExistence type="predicted"/>
<gene>
    <name evidence="1" type="ORF">CMC5_062780</name>
</gene>
<evidence type="ECO:0008006" key="3">
    <source>
        <dbReference type="Google" id="ProtNLM"/>
    </source>
</evidence>
<evidence type="ECO:0000313" key="2">
    <source>
        <dbReference type="Proteomes" id="UP000067626"/>
    </source>
</evidence>
<protein>
    <recommendedName>
        <fullName evidence="3">NIPSNAP domain-containing protein</fullName>
    </recommendedName>
</protein>
<sequence>MRGKSRLPVSVLVDRREEERVIHLVYVFKPTVKARANVAEFWDWVRARDLWFYDGLDMAHDPRWYVRTIGPEVHALEHSISFEDEAAWGTYRAAVALRSKEPDWERRRTEQEQWWEILEARILSDAPVPRRATLRRSRTDVA</sequence>
<dbReference type="AlphaFoldDB" id="A0A0K1EME1"/>
<organism evidence="1 2">
    <name type="scientific">Chondromyces crocatus</name>
    <dbReference type="NCBI Taxonomy" id="52"/>
    <lineage>
        <taxon>Bacteria</taxon>
        <taxon>Pseudomonadati</taxon>
        <taxon>Myxococcota</taxon>
        <taxon>Polyangia</taxon>
        <taxon>Polyangiales</taxon>
        <taxon>Polyangiaceae</taxon>
        <taxon>Chondromyces</taxon>
    </lineage>
</organism>
<evidence type="ECO:0000313" key="1">
    <source>
        <dbReference type="EMBL" id="AKT42055.1"/>
    </source>
</evidence>
<dbReference type="EMBL" id="CP012159">
    <property type="protein sequence ID" value="AKT42055.1"/>
    <property type="molecule type" value="Genomic_DNA"/>
</dbReference>
<keyword evidence="2" id="KW-1185">Reference proteome</keyword>
<reference evidence="1 2" key="1">
    <citation type="submission" date="2015-07" db="EMBL/GenBank/DDBJ databases">
        <title>Genome analysis of myxobacterium Chondromyces crocatus Cm c5 reveals a high potential for natural compound synthesis and the genetic basis for the loss of fruiting body formation.</title>
        <authorList>
            <person name="Zaburannyi N."/>
            <person name="Bunk B."/>
            <person name="Maier J."/>
            <person name="Overmann J."/>
            <person name="Mueller R."/>
        </authorList>
    </citation>
    <scope>NUCLEOTIDE SEQUENCE [LARGE SCALE GENOMIC DNA]</scope>
    <source>
        <strain evidence="1 2">Cm c5</strain>
    </source>
</reference>
<name>A0A0K1EME1_CHOCO</name>
<dbReference type="Proteomes" id="UP000067626">
    <property type="component" value="Chromosome"/>
</dbReference>
<dbReference type="KEGG" id="ccro:CMC5_062780"/>
<accession>A0A0K1EME1</accession>